<evidence type="ECO:0000313" key="4">
    <source>
        <dbReference type="EMBL" id="ANO50482.1"/>
    </source>
</evidence>
<name>A0A193LD96_9GAMM</name>
<dbReference type="PANTHER" id="PTHR35530">
    <property type="entry name" value="TAUTOMERASE-RELATED"/>
    <property type="match status" value="1"/>
</dbReference>
<dbReference type="RefSeq" id="WP_068613143.1">
    <property type="nucleotide sequence ID" value="NZ_CP016268.1"/>
</dbReference>
<comment type="similarity">
    <text evidence="1">Belongs to the 4-oxalocrotonate tautomerase family.</text>
</comment>
<organism evidence="4 5">
    <name type="scientific">Woeseia oceani</name>
    <dbReference type="NCBI Taxonomy" id="1548547"/>
    <lineage>
        <taxon>Bacteria</taxon>
        <taxon>Pseudomonadati</taxon>
        <taxon>Pseudomonadota</taxon>
        <taxon>Gammaproteobacteria</taxon>
        <taxon>Woeseiales</taxon>
        <taxon>Woeseiaceae</taxon>
        <taxon>Woeseia</taxon>
    </lineage>
</organism>
<keyword evidence="5" id="KW-1185">Reference proteome</keyword>
<dbReference type="AlphaFoldDB" id="A0A193LD96"/>
<keyword evidence="2" id="KW-0413">Isomerase</keyword>
<evidence type="ECO:0000256" key="1">
    <source>
        <dbReference type="ARBA" id="ARBA00006723"/>
    </source>
</evidence>
<dbReference type="InterPro" id="IPR004370">
    <property type="entry name" value="4-OT-like_dom"/>
</dbReference>
<dbReference type="EMBL" id="CP016268">
    <property type="protein sequence ID" value="ANO50482.1"/>
    <property type="molecule type" value="Genomic_DNA"/>
</dbReference>
<dbReference type="OrthoDB" id="8098375at2"/>
<evidence type="ECO:0000256" key="2">
    <source>
        <dbReference type="ARBA" id="ARBA00023235"/>
    </source>
</evidence>
<dbReference type="Pfam" id="PF01361">
    <property type="entry name" value="Tautomerase"/>
    <property type="match status" value="1"/>
</dbReference>
<dbReference type="PANTHER" id="PTHR35530:SF1">
    <property type="entry name" value="2-HYDROXYMUCONATE TAUTOMERASE"/>
    <property type="match status" value="1"/>
</dbReference>
<sequence>MPLVTIDVIKNVFTPQQKEQLIEKVTAAMIEVEGESMRPVTWVRINEFEGGDWAIGGKRLAAADVHAMAKGKAA</sequence>
<dbReference type="STRING" id="1548547.BA177_03985"/>
<dbReference type="KEGG" id="woc:BA177_03985"/>
<dbReference type="Proteomes" id="UP000092695">
    <property type="component" value="Chromosome"/>
</dbReference>
<gene>
    <name evidence="4" type="ORF">BA177_03985</name>
</gene>
<evidence type="ECO:0000259" key="3">
    <source>
        <dbReference type="Pfam" id="PF01361"/>
    </source>
</evidence>
<dbReference type="Gene3D" id="3.30.429.10">
    <property type="entry name" value="Macrophage Migration Inhibitory Factor"/>
    <property type="match status" value="1"/>
</dbReference>
<dbReference type="InterPro" id="IPR014347">
    <property type="entry name" value="Tautomerase/MIF_sf"/>
</dbReference>
<dbReference type="SUPFAM" id="SSF55331">
    <property type="entry name" value="Tautomerase/MIF"/>
    <property type="match status" value="1"/>
</dbReference>
<reference evidence="4 5" key="1">
    <citation type="submission" date="2016-06" db="EMBL/GenBank/DDBJ databases">
        <title>Complete genome sequence of a deep-branching marine Gamma Proteobacterium Woeseia oceani type strain XK5.</title>
        <authorList>
            <person name="Mu D."/>
            <person name="Du Z."/>
        </authorList>
    </citation>
    <scope>NUCLEOTIDE SEQUENCE [LARGE SCALE GENOMIC DNA]</scope>
    <source>
        <strain evidence="4 5">XK5</strain>
    </source>
</reference>
<dbReference type="GO" id="GO:0016853">
    <property type="term" value="F:isomerase activity"/>
    <property type="evidence" value="ECO:0007669"/>
    <property type="project" value="UniProtKB-KW"/>
</dbReference>
<evidence type="ECO:0000313" key="5">
    <source>
        <dbReference type="Proteomes" id="UP000092695"/>
    </source>
</evidence>
<accession>A0A193LD96</accession>
<protein>
    <submittedName>
        <fullName evidence="4">4-oxalocrotonate tautomerase</fullName>
    </submittedName>
</protein>
<proteinExistence type="inferred from homology"/>
<feature type="domain" description="4-oxalocrotonate tautomerase-like" evidence="3">
    <location>
        <begin position="2"/>
        <end position="62"/>
    </location>
</feature>